<dbReference type="SUPFAM" id="SSF53649">
    <property type="entry name" value="Alkaline phosphatase-like"/>
    <property type="match status" value="1"/>
</dbReference>
<dbReference type="InterPro" id="IPR002591">
    <property type="entry name" value="Phosphodiest/P_Trfase"/>
</dbReference>
<accession>A0A939B3R3</accession>
<sequence>MKYRYISLTLLAAFSATGSKAEMPQTIQSAPKLVVNIAIDQLRTDYLEAFAPLYGSDGFKMLFAKGMVYANASYPFSPIDRASAVAAIATGTTPYYNSIIGARWLDKETLRPVFCVNDSKYGGYLTQDCSSPKNLGTSTIGDELKVATNGGAVVYSVAPFRDAAVLSAGHAADGALWIDNNNGYWCSSNYYFKTTPSWIQAYNNIHSNSIDNKTWEPVNMLSGNFSYFMNGGVQKPFKHTFDGERRYREFKASGLVNQRVTDMALQCASTNAMGIDNVTDLLNVTYYAGNFDHKTVTECQMELQDTYVRLDKELGRLIRELERRVGAQQVLFVITSTGYSDEENADYAKYNIPSGTFNINRTANLLNMYFGALWGPAQYVETCFGTQIFLNHNLFEQKRVSFSEATIRAKEFLAQISGVRNVYTSLQLLSSGDENIYKTRNGFHPERCGDILIEVAPGWRLYNENNLESQLQRASFTQFPIIIYGAGTKAERLSDHVTIDRIAPTIAKAIRIRAPNACSSAPLF</sequence>
<feature type="signal peptide" evidence="1">
    <location>
        <begin position="1"/>
        <end position="21"/>
    </location>
</feature>
<dbReference type="Gene3D" id="3.30.1360.150">
    <property type="match status" value="1"/>
</dbReference>
<dbReference type="Gene3D" id="3.40.720.10">
    <property type="entry name" value="Alkaline Phosphatase, subunit A"/>
    <property type="match status" value="1"/>
</dbReference>
<name>A0A939B3R3_9BACT</name>
<keyword evidence="3" id="KW-1185">Reference proteome</keyword>
<feature type="chain" id="PRO_5037474808" evidence="1">
    <location>
        <begin position="22"/>
        <end position="524"/>
    </location>
</feature>
<dbReference type="InterPro" id="IPR026263">
    <property type="entry name" value="Alkaline_phosphatase_prok"/>
</dbReference>
<dbReference type="Proteomes" id="UP000764045">
    <property type="component" value="Unassembled WGS sequence"/>
</dbReference>
<evidence type="ECO:0000313" key="3">
    <source>
        <dbReference type="Proteomes" id="UP000764045"/>
    </source>
</evidence>
<dbReference type="EMBL" id="JACJJL010000019">
    <property type="protein sequence ID" value="MBM6662288.1"/>
    <property type="molecule type" value="Genomic_DNA"/>
</dbReference>
<dbReference type="CDD" id="cd16016">
    <property type="entry name" value="AP-SPAP"/>
    <property type="match status" value="1"/>
</dbReference>
<dbReference type="PIRSF" id="PIRSF031924">
    <property type="entry name" value="Pi-irrepressible_AP"/>
    <property type="match status" value="1"/>
</dbReference>
<keyword evidence="1" id="KW-0732">Signal</keyword>
<protein>
    <submittedName>
        <fullName evidence="2">Alkaline phosphatase family protein</fullName>
    </submittedName>
</protein>
<dbReference type="RefSeq" id="WP_205110593.1">
    <property type="nucleotide sequence ID" value="NZ_JACJJL010000019.1"/>
</dbReference>
<organism evidence="2 3">
    <name type="scientific">Marseilla massiliensis</name>
    <dbReference type="NCBI Taxonomy" id="1841864"/>
    <lineage>
        <taxon>Bacteria</taxon>
        <taxon>Pseudomonadati</taxon>
        <taxon>Bacteroidota</taxon>
        <taxon>Bacteroidia</taxon>
        <taxon>Bacteroidales</taxon>
        <taxon>Prevotellaceae</taxon>
        <taxon>Marseilla</taxon>
    </lineage>
</organism>
<evidence type="ECO:0000256" key="1">
    <source>
        <dbReference type="SAM" id="SignalP"/>
    </source>
</evidence>
<dbReference type="InterPro" id="IPR017850">
    <property type="entry name" value="Alkaline_phosphatase_core_sf"/>
</dbReference>
<dbReference type="Pfam" id="PF01663">
    <property type="entry name" value="Phosphodiest"/>
    <property type="match status" value="1"/>
</dbReference>
<dbReference type="AlphaFoldDB" id="A0A939B3R3"/>
<proteinExistence type="predicted"/>
<dbReference type="GO" id="GO:0004035">
    <property type="term" value="F:alkaline phosphatase activity"/>
    <property type="evidence" value="ECO:0007669"/>
    <property type="project" value="InterPro"/>
</dbReference>
<reference evidence="2 3" key="1">
    <citation type="journal article" date="2021" name="Sci. Rep.">
        <title>The distribution of antibiotic resistance genes in chicken gut microbiota commensals.</title>
        <authorList>
            <person name="Juricova H."/>
            <person name="Matiasovicova J."/>
            <person name="Kubasova T."/>
            <person name="Cejkova D."/>
            <person name="Rychlik I."/>
        </authorList>
    </citation>
    <scope>NUCLEOTIDE SEQUENCE [LARGE SCALE GENOMIC DNA]</scope>
    <source>
        <strain evidence="2 3">An819</strain>
    </source>
</reference>
<comment type="caution">
    <text evidence="2">The sequence shown here is derived from an EMBL/GenBank/DDBJ whole genome shotgun (WGS) entry which is preliminary data.</text>
</comment>
<gene>
    <name evidence="2" type="ORF">H6B30_11100</name>
</gene>
<evidence type="ECO:0000313" key="2">
    <source>
        <dbReference type="EMBL" id="MBM6662288.1"/>
    </source>
</evidence>